<dbReference type="OrthoDB" id="9759785at2"/>
<keyword evidence="5" id="KW-0479">Metal-binding</keyword>
<evidence type="ECO:0000256" key="9">
    <source>
        <dbReference type="ARBA" id="ARBA00023268"/>
    </source>
</evidence>
<comment type="cofactor">
    <cofactor evidence="2">
        <name>thiamine diphosphate</name>
        <dbReference type="ChEBI" id="CHEBI:58937"/>
    </cofactor>
</comment>
<dbReference type="InterPro" id="IPR005475">
    <property type="entry name" value="Transketolase-like_Pyr-bd"/>
</dbReference>
<dbReference type="UniPathway" id="UPA00223">
    <property type="reaction ID" value="UER00997"/>
</dbReference>
<protein>
    <submittedName>
        <fullName evidence="15">2-oxoglutarate dehydrogenase E1 component</fullName>
    </submittedName>
</protein>
<evidence type="ECO:0000256" key="5">
    <source>
        <dbReference type="ARBA" id="ARBA00022723"/>
    </source>
</evidence>
<comment type="caution">
    <text evidence="15">The sequence shown here is derived from an EMBL/GenBank/DDBJ whole genome shotgun (WGS) entry which is preliminary data.</text>
</comment>
<dbReference type="CDD" id="cd02016">
    <property type="entry name" value="TPP_E1_OGDC_like"/>
    <property type="match status" value="1"/>
</dbReference>
<evidence type="ECO:0000313" key="16">
    <source>
        <dbReference type="Proteomes" id="UP000318336"/>
    </source>
</evidence>
<proteinExistence type="predicted"/>
<dbReference type="Pfam" id="PF00676">
    <property type="entry name" value="E1_dh"/>
    <property type="match status" value="1"/>
</dbReference>
<dbReference type="InterPro" id="IPR042179">
    <property type="entry name" value="KGD_C_sf"/>
</dbReference>
<comment type="pathway">
    <text evidence="3">Carbohydrate metabolism; tricarboxylic acid cycle; succinyl-CoA from 2-oxoglutarate (dehydrogenase route): step 1/1.</text>
</comment>
<evidence type="ECO:0000256" key="1">
    <source>
        <dbReference type="ARBA" id="ARBA00001946"/>
    </source>
</evidence>
<dbReference type="Proteomes" id="UP000318336">
    <property type="component" value="Unassembled WGS sequence"/>
</dbReference>
<dbReference type="RefSeq" id="WP_142004541.1">
    <property type="nucleotide sequence ID" value="NZ_CAJTBP010000001.1"/>
</dbReference>
<sequence>MSHQPSSGDPLSTFGPNEWLVDELYEQYKQDKNSVDKAWWEFFETYEPGSASAPTSGSASTSGSSSAGEARSAPSAPAGSNGSSGASGGRVKAPTTGPAKAPARAQQTSSSNSTSQDDAADTSSRDQAPEADDTEAPAADASVDNTGSGGSGRPVPKAESPAAPPEDSPEAPAADDETGTGVTPDLPMGEPTNEERERNHTAPGQPKPSEAEGSASALTPRDEFSTTLEPVEEKETDTVPLRGVAARIVTNMEDSLSVPTATSVRAIPAKLLIDNRIVINNHLARSRGGKVSFTHLIGYAIVKALKTMPEMNYALTEDDKGKPSLVKPGHVNFGLAIDLQKDDGTRTLVVPNIKGAETMSFAQFWTAYEDMVRKARGNKLELSDYQGTTISLTNPGGIGTNHSVPRLMRGAGAIIGVGSLDYPAEWQGASNEQLVRNAVSKILTLTSTYDHRVIQGAVSGEFLRRVHQLLLGEGEFYDEIFAALRIPYEPIRWVQDIAVTHDDDINKVARVQELIHAYRVRGHLMADTDPLEYRQRKHPDLDITRHGLTLWDLDRTFPTGGFGGQPFLKLRKILGILRDSYCRTIGIEYMHIQDPEEREWVQEKVEVPFAKPTSDEQLRILRRLNAAEAFETFLQTKYVGQKRFSLEGGESVIALLDKIMYEAADDGMDEVCIGMPHRGRLNVLANIAGKSYGQIFREFEGTQDPKSVQGSGDVKYHLGTEGEFVSDDGKKTKVYLAANPSHLEAVNPVLEGIARAKQDRINLAGTAFTVLPVLMHGDAAFAGQGVVAETLNLSQLRGYRTGGTIHIVVNNQVGFTTAPSSSRSSTYSTDVARMVQAPIFHVNGDDPEACVRVAELAYEFRQKFHKDVVIDLICYRRRGHNEGDDPSMTQPLMYELIEAKRSVRKLYTEALIGRGDITVEDAEAALKDYQKQLEQVFVETKEARKAAAASSSDAAQNVESEARQGTDAEGETGLERPSAQRDDDEAGALSIDRPTAIDDRDLKLIGDTWVNPPEGFTLHPKLKQLMEKRTAMVSSGGIDWAMGELIAFGSLMLDGTPVRLAGQDSRRGTFVQRHAVLIDKVTGKEWTPLRYLSDGQAWLWIYDSLLSEYAAMGFEYGYSVERPDALVLWEAQFGDFVNGAQMIVDEFISSSEQKWAQRSSVVLLLPHGYEGQGPDHSSARIERFLQMFAEDNMTIAYPSTPANYFHLLRRQAYARPRRPLIVFTPKQLLRLKAATSSPHEFTSGTFQPVIADAAQLSGDQVTRVLLASSRVVYDLEAERTKRGDEATAIVRVEQLAPLPGAEIAEVVKTYPNAELVWVQDEPENQGAWPFMALNLPGQLAQHGENRPLRVVSRPASASPATGSSKKHQAQQAELVAKAFDR</sequence>
<feature type="region of interest" description="Disordered" evidence="13">
    <location>
        <begin position="48"/>
        <end position="238"/>
    </location>
</feature>
<dbReference type="GO" id="GO:0006099">
    <property type="term" value="P:tricarboxylic acid cycle"/>
    <property type="evidence" value="ECO:0007669"/>
    <property type="project" value="UniProtKB-UniPathway"/>
</dbReference>
<evidence type="ECO:0000313" key="15">
    <source>
        <dbReference type="EMBL" id="TQL32447.1"/>
    </source>
</evidence>
<dbReference type="Pfam" id="PF16870">
    <property type="entry name" value="OxoGdeHyase_C"/>
    <property type="match status" value="1"/>
</dbReference>
<dbReference type="Gene3D" id="3.40.50.12470">
    <property type="match status" value="1"/>
</dbReference>
<dbReference type="NCBIfam" id="NF008907">
    <property type="entry name" value="PRK12270.1"/>
    <property type="match status" value="1"/>
</dbReference>
<keyword evidence="6" id="KW-0460">Magnesium</keyword>
<dbReference type="SUPFAM" id="SSF52518">
    <property type="entry name" value="Thiamin diphosphate-binding fold (THDP-binding)"/>
    <property type="match status" value="2"/>
</dbReference>
<keyword evidence="8" id="KW-0786">Thiamine pyrophosphate</keyword>
<dbReference type="SUPFAM" id="SSF52777">
    <property type="entry name" value="CoA-dependent acyltransferases"/>
    <property type="match status" value="1"/>
</dbReference>
<dbReference type="Pfam" id="PF02779">
    <property type="entry name" value="Transket_pyr"/>
    <property type="match status" value="1"/>
</dbReference>
<evidence type="ECO:0000256" key="3">
    <source>
        <dbReference type="ARBA" id="ARBA00004813"/>
    </source>
</evidence>
<dbReference type="Gene3D" id="3.30.559.10">
    <property type="entry name" value="Chloramphenicol acetyltransferase-like domain"/>
    <property type="match status" value="1"/>
</dbReference>
<dbReference type="Pfam" id="PF00198">
    <property type="entry name" value="2-oxoacid_dh"/>
    <property type="match status" value="1"/>
</dbReference>
<feature type="compositionally biased region" description="Low complexity" evidence="13">
    <location>
        <begin position="92"/>
        <end position="122"/>
    </location>
</feature>
<dbReference type="InterPro" id="IPR001017">
    <property type="entry name" value="DH_E1"/>
</dbReference>
<dbReference type="Pfam" id="PF16078">
    <property type="entry name" value="2-oxogl_dehyd_N"/>
    <property type="match status" value="1"/>
</dbReference>
<dbReference type="InterPro" id="IPR031717">
    <property type="entry name" value="ODO-1/KGD_C"/>
</dbReference>
<evidence type="ECO:0000256" key="12">
    <source>
        <dbReference type="SAM" id="Coils"/>
    </source>
</evidence>
<dbReference type="GO" id="GO:0030976">
    <property type="term" value="F:thiamine pyrophosphate binding"/>
    <property type="evidence" value="ECO:0007669"/>
    <property type="project" value="InterPro"/>
</dbReference>
<gene>
    <name evidence="15" type="ORF">FB554_0572</name>
</gene>
<feature type="domain" description="Transketolase-like pyrimidine-binding" evidence="14">
    <location>
        <begin position="1038"/>
        <end position="1231"/>
    </location>
</feature>
<feature type="compositionally biased region" description="Low complexity" evidence="13">
    <location>
        <begin position="48"/>
        <end position="84"/>
    </location>
</feature>
<dbReference type="Gene3D" id="1.10.287.1150">
    <property type="entry name" value="TPP helical domain"/>
    <property type="match status" value="1"/>
</dbReference>
<feature type="region of interest" description="Disordered" evidence="13">
    <location>
        <begin position="948"/>
        <end position="992"/>
    </location>
</feature>
<dbReference type="EMBL" id="VFOK01000001">
    <property type="protein sequence ID" value="TQL32447.1"/>
    <property type="molecule type" value="Genomic_DNA"/>
</dbReference>
<dbReference type="NCBIfam" id="TIGR00239">
    <property type="entry name" value="2oxo_dh_E1"/>
    <property type="match status" value="1"/>
</dbReference>
<dbReference type="GO" id="GO:0000287">
    <property type="term" value="F:magnesium ion binding"/>
    <property type="evidence" value="ECO:0007669"/>
    <property type="project" value="UniProtKB-ARBA"/>
</dbReference>
<keyword evidence="4" id="KW-0816">Tricarboxylic acid cycle</keyword>
<dbReference type="GO" id="GO:0045252">
    <property type="term" value="C:oxoglutarate dehydrogenase complex"/>
    <property type="evidence" value="ECO:0007669"/>
    <property type="project" value="TreeGrafter"/>
</dbReference>
<evidence type="ECO:0000259" key="14">
    <source>
        <dbReference type="SMART" id="SM00861"/>
    </source>
</evidence>
<dbReference type="PANTHER" id="PTHR23152">
    <property type="entry name" value="2-OXOGLUTARATE DEHYDROGENASE"/>
    <property type="match status" value="1"/>
</dbReference>
<dbReference type="InterPro" id="IPR029061">
    <property type="entry name" value="THDP-binding"/>
</dbReference>
<name>A0A542X9C6_9MICO</name>
<evidence type="ECO:0000256" key="8">
    <source>
        <dbReference type="ARBA" id="ARBA00023052"/>
    </source>
</evidence>
<dbReference type="InterPro" id="IPR011603">
    <property type="entry name" value="2oxoglutarate_DH_E1"/>
</dbReference>
<dbReference type="InterPro" id="IPR032106">
    <property type="entry name" value="2-oxogl_dehyd_N"/>
</dbReference>
<feature type="coiled-coil region" evidence="12">
    <location>
        <begin position="919"/>
        <end position="946"/>
    </location>
</feature>
<evidence type="ECO:0000256" key="10">
    <source>
        <dbReference type="ARBA" id="ARBA00051911"/>
    </source>
</evidence>
<evidence type="ECO:0000256" key="6">
    <source>
        <dbReference type="ARBA" id="ARBA00022842"/>
    </source>
</evidence>
<organism evidence="15 16">
    <name type="scientific">Barrientosiimonas humi</name>
    <dbReference type="NCBI Taxonomy" id="999931"/>
    <lineage>
        <taxon>Bacteria</taxon>
        <taxon>Bacillati</taxon>
        <taxon>Actinomycetota</taxon>
        <taxon>Actinomycetes</taxon>
        <taxon>Micrococcales</taxon>
        <taxon>Dermacoccaceae</taxon>
        <taxon>Barrientosiimonas</taxon>
    </lineage>
</organism>
<dbReference type="FunFam" id="3.40.50.970:FF:000036">
    <property type="entry name" value="2-oxoglutarate dehydrogenase E1 component"/>
    <property type="match status" value="1"/>
</dbReference>
<dbReference type="InterPro" id="IPR001078">
    <property type="entry name" value="2-oxoacid_DH_actylTfrase"/>
</dbReference>
<dbReference type="InterPro" id="IPR023213">
    <property type="entry name" value="CAT-like_dom_sf"/>
</dbReference>
<feature type="compositionally biased region" description="Acidic residues" evidence="13">
    <location>
        <begin position="167"/>
        <end position="178"/>
    </location>
</feature>
<evidence type="ECO:0000256" key="13">
    <source>
        <dbReference type="SAM" id="MobiDB-lite"/>
    </source>
</evidence>
<feature type="region of interest" description="Disordered" evidence="13">
    <location>
        <begin position="1350"/>
        <end position="1381"/>
    </location>
</feature>
<dbReference type="NCBIfam" id="NF006914">
    <property type="entry name" value="PRK09404.1"/>
    <property type="match status" value="1"/>
</dbReference>
<evidence type="ECO:0000256" key="11">
    <source>
        <dbReference type="ARBA" id="ARBA00052761"/>
    </source>
</evidence>
<keyword evidence="16" id="KW-1185">Reference proteome</keyword>
<dbReference type="GO" id="GO:0004149">
    <property type="term" value="F:dihydrolipoyllysine-residue succinyltransferase activity"/>
    <property type="evidence" value="ECO:0007669"/>
    <property type="project" value="UniProtKB-EC"/>
</dbReference>
<accession>A0A542X9C6</accession>
<keyword evidence="9" id="KW-0511">Multifunctional enzyme</keyword>
<comment type="catalytic activity">
    <reaction evidence="11">
        <text>N(6)-[(R)-dihydrolipoyl]-L-lysyl-[protein] + succinyl-CoA = N(6)-[(R)-S(8)-succinyldihydrolipoyl]-L-lysyl-[protein] + CoA</text>
        <dbReference type="Rhea" id="RHEA:15213"/>
        <dbReference type="Rhea" id="RHEA-COMP:10475"/>
        <dbReference type="Rhea" id="RHEA-COMP:20092"/>
        <dbReference type="ChEBI" id="CHEBI:57287"/>
        <dbReference type="ChEBI" id="CHEBI:57292"/>
        <dbReference type="ChEBI" id="CHEBI:83100"/>
        <dbReference type="ChEBI" id="CHEBI:83120"/>
        <dbReference type="EC" id="2.3.1.61"/>
    </reaction>
</comment>
<comment type="catalytic activity">
    <reaction evidence="10">
        <text>N(6)-[(R)-lipoyl]-L-lysyl-[protein] + 2-oxoglutarate + H(+) = N(6)-[(R)-S(8)-succinyldihydrolipoyl]-L-lysyl-[protein] + CO2</text>
        <dbReference type="Rhea" id="RHEA:12188"/>
        <dbReference type="Rhea" id="RHEA-COMP:10474"/>
        <dbReference type="Rhea" id="RHEA-COMP:20092"/>
        <dbReference type="ChEBI" id="CHEBI:15378"/>
        <dbReference type="ChEBI" id="CHEBI:16526"/>
        <dbReference type="ChEBI" id="CHEBI:16810"/>
        <dbReference type="ChEBI" id="CHEBI:83099"/>
        <dbReference type="ChEBI" id="CHEBI:83120"/>
        <dbReference type="EC" id="1.2.4.2"/>
    </reaction>
</comment>
<keyword evidence="12" id="KW-0175">Coiled coil</keyword>
<dbReference type="Gene3D" id="3.40.50.970">
    <property type="match status" value="1"/>
</dbReference>
<dbReference type="GO" id="GO:0004591">
    <property type="term" value="F:oxoglutarate dehydrogenase (succinyl-transferring) activity"/>
    <property type="evidence" value="ECO:0007669"/>
    <property type="project" value="UniProtKB-EC"/>
</dbReference>
<evidence type="ECO:0000256" key="7">
    <source>
        <dbReference type="ARBA" id="ARBA00023002"/>
    </source>
</evidence>
<keyword evidence="7" id="KW-0560">Oxidoreductase</keyword>
<comment type="cofactor">
    <cofactor evidence="1">
        <name>Mg(2+)</name>
        <dbReference type="ChEBI" id="CHEBI:18420"/>
    </cofactor>
</comment>
<reference evidence="15 16" key="1">
    <citation type="submission" date="2019-06" db="EMBL/GenBank/DDBJ databases">
        <title>Sequencing the genomes of 1000 actinobacteria strains.</title>
        <authorList>
            <person name="Klenk H.-P."/>
        </authorList>
    </citation>
    <scope>NUCLEOTIDE SEQUENCE [LARGE SCALE GENOMIC DNA]</scope>
    <source>
        <strain evidence="15 16">DSM 24617</strain>
    </source>
</reference>
<dbReference type="GO" id="GO:0005829">
    <property type="term" value="C:cytosol"/>
    <property type="evidence" value="ECO:0007669"/>
    <property type="project" value="TreeGrafter"/>
</dbReference>
<evidence type="ECO:0000256" key="4">
    <source>
        <dbReference type="ARBA" id="ARBA00022532"/>
    </source>
</evidence>
<dbReference type="SMART" id="SM00861">
    <property type="entry name" value="Transket_pyr"/>
    <property type="match status" value="1"/>
</dbReference>
<dbReference type="PANTHER" id="PTHR23152:SF4">
    <property type="entry name" value="2-OXOADIPATE DEHYDROGENASE COMPLEX COMPONENT E1"/>
    <property type="match status" value="1"/>
</dbReference>
<dbReference type="Gene3D" id="3.40.50.11610">
    <property type="entry name" value="Multifunctional 2-oxoglutarate metabolism enzyme, C-terminal domain"/>
    <property type="match status" value="1"/>
</dbReference>
<evidence type="ECO:0000256" key="2">
    <source>
        <dbReference type="ARBA" id="ARBA00001964"/>
    </source>
</evidence>